<dbReference type="Proteomes" id="UP000037043">
    <property type="component" value="Unassembled WGS sequence"/>
</dbReference>
<reference evidence="2" key="1">
    <citation type="submission" date="2015-08" db="EMBL/GenBank/DDBJ databases">
        <title>Genome sequence of the strict anaerobe Clostridium homopropionicum LuHBu1 (DSM 5847T).</title>
        <authorList>
            <person name="Poehlein A."/>
            <person name="Beck M."/>
            <person name="Schiel-Bengelsdorf B."/>
            <person name="Bengelsdorf F.R."/>
            <person name="Daniel R."/>
            <person name="Duerre P."/>
        </authorList>
    </citation>
    <scope>NUCLEOTIDE SEQUENCE [LARGE SCALE GENOMIC DNA]</scope>
    <source>
        <strain evidence="2">DSM 5847</strain>
    </source>
</reference>
<dbReference type="EMBL" id="LHUR01000012">
    <property type="protein sequence ID" value="KOA20600.1"/>
    <property type="molecule type" value="Genomic_DNA"/>
</dbReference>
<dbReference type="AlphaFoldDB" id="A0A0L6ZCA5"/>
<gene>
    <name evidence="1" type="ORF">CLHOM_07420</name>
</gene>
<organism evidence="1 2">
    <name type="scientific">Clostridium homopropionicum DSM 5847</name>
    <dbReference type="NCBI Taxonomy" id="1121318"/>
    <lineage>
        <taxon>Bacteria</taxon>
        <taxon>Bacillati</taxon>
        <taxon>Bacillota</taxon>
        <taxon>Clostridia</taxon>
        <taxon>Eubacteriales</taxon>
        <taxon>Clostridiaceae</taxon>
        <taxon>Clostridium</taxon>
    </lineage>
</organism>
<name>A0A0L6ZCA5_9CLOT</name>
<dbReference type="PATRIC" id="fig|1121318.3.peg.746"/>
<evidence type="ECO:0000313" key="1">
    <source>
        <dbReference type="EMBL" id="KOA20600.1"/>
    </source>
</evidence>
<protein>
    <submittedName>
        <fullName evidence="1">Uncharacterized protein</fullName>
    </submittedName>
</protein>
<comment type="caution">
    <text evidence="1">The sequence shown here is derived from an EMBL/GenBank/DDBJ whole genome shotgun (WGS) entry which is preliminary data.</text>
</comment>
<proteinExistence type="predicted"/>
<sequence>MDKDTKQMFDLIIGKLDTMDSRLYKNIENKYH</sequence>
<keyword evidence="2" id="KW-1185">Reference proteome</keyword>
<evidence type="ECO:0000313" key="2">
    <source>
        <dbReference type="Proteomes" id="UP000037043"/>
    </source>
</evidence>
<accession>A0A0L6ZCA5</accession>